<dbReference type="RefSeq" id="WP_193909546.1">
    <property type="nucleotide sequence ID" value="NZ_JADEXG010000045.1"/>
</dbReference>
<proteinExistence type="predicted"/>
<accession>A0A8J7AA93</accession>
<evidence type="ECO:0000313" key="4">
    <source>
        <dbReference type="Proteomes" id="UP000636505"/>
    </source>
</evidence>
<organism evidence="3 4">
    <name type="scientific">Vasconcelosia minhoensis LEGE 07310</name>
    <dbReference type="NCBI Taxonomy" id="915328"/>
    <lineage>
        <taxon>Bacteria</taxon>
        <taxon>Bacillati</taxon>
        <taxon>Cyanobacteriota</taxon>
        <taxon>Cyanophyceae</taxon>
        <taxon>Nodosilineales</taxon>
        <taxon>Cymatolegaceae</taxon>
        <taxon>Vasconcelosia</taxon>
        <taxon>Vasconcelosia minhoensis</taxon>
    </lineage>
</organism>
<dbReference type="SMART" id="SM00834">
    <property type="entry name" value="CxxC_CXXC_SSSS"/>
    <property type="match status" value="1"/>
</dbReference>
<feature type="domain" description="Putative regulatory protein FmdB zinc ribbon" evidence="2">
    <location>
        <begin position="1"/>
        <end position="41"/>
    </location>
</feature>
<keyword evidence="4" id="KW-1185">Reference proteome</keyword>
<protein>
    <submittedName>
        <fullName evidence="3">Zinc ribbon domain-containing protein</fullName>
    </submittedName>
</protein>
<feature type="region of interest" description="Disordered" evidence="1">
    <location>
        <begin position="51"/>
        <end position="86"/>
    </location>
</feature>
<dbReference type="InterPro" id="IPR013429">
    <property type="entry name" value="Regulatory_FmdB_Zinc_ribbon"/>
</dbReference>
<dbReference type="Pfam" id="PF09723">
    <property type="entry name" value="Zn_ribbon_8"/>
    <property type="match status" value="1"/>
</dbReference>
<sequence>MPLYDFKCDDCGAFEKWMRMAELEQPTVCPACEQPARRVFLPPMVITSGTLRVSSSPSPRLVERSETPPLTPRNHAAGGRPWMISH</sequence>
<dbReference type="EMBL" id="JADEXG010000045">
    <property type="protein sequence ID" value="MBE9079030.1"/>
    <property type="molecule type" value="Genomic_DNA"/>
</dbReference>
<gene>
    <name evidence="3" type="ORF">IQ241_17290</name>
</gene>
<reference evidence="3" key="1">
    <citation type="submission" date="2020-10" db="EMBL/GenBank/DDBJ databases">
        <authorList>
            <person name="Castelo-Branco R."/>
            <person name="Eusebio N."/>
            <person name="Adriana R."/>
            <person name="Vieira A."/>
            <person name="Brugerolle De Fraissinette N."/>
            <person name="Rezende De Castro R."/>
            <person name="Schneider M.P."/>
            <person name="Vasconcelos V."/>
            <person name="Leao P.N."/>
        </authorList>
    </citation>
    <scope>NUCLEOTIDE SEQUENCE</scope>
    <source>
        <strain evidence="3">LEGE 07310</strain>
    </source>
</reference>
<evidence type="ECO:0000313" key="3">
    <source>
        <dbReference type="EMBL" id="MBE9079030.1"/>
    </source>
</evidence>
<evidence type="ECO:0000259" key="2">
    <source>
        <dbReference type="SMART" id="SM00834"/>
    </source>
</evidence>
<name>A0A8J7AA93_9CYAN</name>
<dbReference type="Proteomes" id="UP000636505">
    <property type="component" value="Unassembled WGS sequence"/>
</dbReference>
<dbReference type="NCBIfam" id="TIGR02605">
    <property type="entry name" value="CxxC_CxxC_SSSS"/>
    <property type="match status" value="1"/>
</dbReference>
<evidence type="ECO:0000256" key="1">
    <source>
        <dbReference type="SAM" id="MobiDB-lite"/>
    </source>
</evidence>
<comment type="caution">
    <text evidence="3">The sequence shown here is derived from an EMBL/GenBank/DDBJ whole genome shotgun (WGS) entry which is preliminary data.</text>
</comment>
<dbReference type="AlphaFoldDB" id="A0A8J7AA93"/>